<dbReference type="AlphaFoldDB" id="A0A1B2DVN6"/>
<feature type="binding site" evidence="4">
    <location>
        <position position="65"/>
    </location>
    <ligand>
        <name>Zn(2+)</name>
        <dbReference type="ChEBI" id="CHEBI:29105"/>
    </ligand>
</feature>
<comment type="catalytic activity">
    <reaction evidence="4">
        <text>S-adenosyl-L-homocysteine + H2O + H(+) = S-inosyl-L-homocysteine + NH4(+)</text>
        <dbReference type="Rhea" id="RHEA:20716"/>
        <dbReference type="ChEBI" id="CHEBI:15377"/>
        <dbReference type="ChEBI" id="CHEBI:15378"/>
        <dbReference type="ChEBI" id="CHEBI:28938"/>
        <dbReference type="ChEBI" id="CHEBI:57856"/>
        <dbReference type="ChEBI" id="CHEBI:57985"/>
        <dbReference type="EC" id="3.5.4.28"/>
    </reaction>
</comment>
<accession>A0A1B2DVN6</accession>
<protein>
    <recommendedName>
        <fullName evidence="4">5-methylthioadenosine/S-adenosylhomocysteine deaminase</fullName>
        <shortName evidence="4">MTA/SAH deaminase</shortName>
        <ecNumber evidence="4">3.5.4.28</ecNumber>
        <ecNumber evidence="4">3.5.4.31</ecNumber>
    </recommendedName>
</protein>
<dbReference type="EC" id="3.5.4.28" evidence="4"/>
<dbReference type="EC" id="3.5.4.31" evidence="4"/>
<evidence type="ECO:0000313" key="6">
    <source>
        <dbReference type="EMBL" id="ANY71790.1"/>
    </source>
</evidence>
<evidence type="ECO:0000259" key="5">
    <source>
        <dbReference type="Pfam" id="PF01979"/>
    </source>
</evidence>
<evidence type="ECO:0000256" key="1">
    <source>
        <dbReference type="ARBA" id="ARBA00022723"/>
    </source>
</evidence>
<dbReference type="GO" id="GO:0046872">
    <property type="term" value="F:metal ion binding"/>
    <property type="evidence" value="ECO:0007669"/>
    <property type="project" value="UniProtKB-KW"/>
</dbReference>
<dbReference type="EMBL" id="CP016809">
    <property type="protein sequence ID" value="ANY71790.1"/>
    <property type="molecule type" value="Genomic_DNA"/>
</dbReference>
<dbReference type="GO" id="GO:0090614">
    <property type="term" value="F:5'-methylthioadenosine deaminase activity"/>
    <property type="evidence" value="ECO:0007669"/>
    <property type="project" value="UniProtKB-UniRule"/>
</dbReference>
<name>A0A1B2DVN6_9BACL</name>
<feature type="binding site" evidence="4">
    <location>
        <position position="301"/>
    </location>
    <ligand>
        <name>substrate</name>
    </ligand>
</feature>
<comment type="caution">
    <text evidence="4">Lacks conserved residue(s) required for the propagation of feature annotation.</text>
</comment>
<reference evidence="7 8" key="2">
    <citation type="submission" date="2016-12" db="EMBL/GenBank/DDBJ databases">
        <title>Genome sequencing and description of Paenibacillus sp. nov. from high altitude lake in the Indian Trans- Himalayas.</title>
        <authorList>
            <person name="Kiran S."/>
            <person name="Swarnkar M.K."/>
            <person name="Rana A."/>
            <person name="Tewari R."/>
            <person name="Gulati A."/>
        </authorList>
    </citation>
    <scope>NUCLEOTIDE SEQUENCE [LARGE SCALE GENOMIC DNA]</scope>
    <source>
        <strain evidence="7 8">IHBB 9951</strain>
    </source>
</reference>
<evidence type="ECO:0000313" key="7">
    <source>
        <dbReference type="EMBL" id="OOC60905.1"/>
    </source>
</evidence>
<dbReference type="Gene3D" id="2.30.40.10">
    <property type="entry name" value="Urease, subunit C, domain 1"/>
    <property type="match status" value="1"/>
</dbReference>
<proteinExistence type="inferred from homology"/>
<dbReference type="SUPFAM" id="SSF51556">
    <property type="entry name" value="Metallo-dependent hydrolases"/>
    <property type="match status" value="1"/>
</dbReference>
<keyword evidence="3 4" id="KW-0862">Zinc</keyword>
<organism evidence="6">
    <name type="scientific">Paenibacillus ihbetae</name>
    <dbReference type="NCBI Taxonomy" id="1870820"/>
    <lineage>
        <taxon>Bacteria</taxon>
        <taxon>Bacillati</taxon>
        <taxon>Bacillota</taxon>
        <taxon>Bacilli</taxon>
        <taxon>Bacillales</taxon>
        <taxon>Paenibacillaceae</taxon>
        <taxon>Paenibacillus</taxon>
    </lineage>
</organism>
<feature type="binding site" evidence="4">
    <location>
        <position position="146"/>
    </location>
    <ligand>
        <name>substrate</name>
    </ligand>
</feature>
<evidence type="ECO:0000313" key="8">
    <source>
        <dbReference type="Proteomes" id="UP000189059"/>
    </source>
</evidence>
<evidence type="ECO:0000256" key="2">
    <source>
        <dbReference type="ARBA" id="ARBA00022801"/>
    </source>
</evidence>
<dbReference type="OrthoDB" id="9807210at2"/>
<feature type="binding site" evidence="4">
    <location>
        <position position="67"/>
    </location>
    <ligand>
        <name>Zn(2+)</name>
        <dbReference type="ChEBI" id="CHEBI:29105"/>
    </ligand>
</feature>
<comment type="catalytic activity">
    <reaction evidence="4">
        <text>S-methyl-5'-thioadenosine + H2O + H(+) = S-methyl-5'-thioinosine + NH4(+)</text>
        <dbReference type="Rhea" id="RHEA:25025"/>
        <dbReference type="ChEBI" id="CHEBI:15377"/>
        <dbReference type="ChEBI" id="CHEBI:15378"/>
        <dbReference type="ChEBI" id="CHEBI:17509"/>
        <dbReference type="ChEBI" id="CHEBI:28938"/>
        <dbReference type="ChEBI" id="CHEBI:48595"/>
        <dbReference type="EC" id="3.5.4.31"/>
    </reaction>
</comment>
<dbReference type="GO" id="GO:0050270">
    <property type="term" value="F:S-adenosylhomocysteine deaminase activity"/>
    <property type="evidence" value="ECO:0007669"/>
    <property type="project" value="UniProtKB-UniRule"/>
</dbReference>
<feature type="binding site" evidence="4">
    <location>
        <position position="216"/>
    </location>
    <ligand>
        <name>substrate</name>
    </ligand>
</feature>
<feature type="binding site" evidence="4">
    <location>
        <position position="94"/>
    </location>
    <ligand>
        <name>substrate</name>
    </ligand>
</feature>
<comment type="function">
    <text evidence="4">Catalyzes the deamination of 5-methylthioadenosine and S-adenosyl-L-homocysteine into 5-methylthioinosine and S-inosyl-L-homocysteine, respectively. Is also able to deaminate adenosine.</text>
</comment>
<sequence length="432" mass="47512">MTTKWMVKNGTFAVLQEGQPVIRGYMVVEDDRITYLGEEEPQVDAETRVMDGTHLLFLPGLVNTHGHAAMSLLRGFGDDLALQVWLQEKMWPMEAKFTADDVYWGTSLSVLEMLKGGTTTFVDMYDHMDQVAKVVQDSGMRGVLTRGVIGLCPPEVQKQKLDEAVAFAKDWHGQAEGRITTMISPHAPYTCPPDFIEKFVQAAHDLNLPIHTHMSETAAEVQQNVNDYGLRPVAHLEKLGVFSRPALVAHAVHLTDEEIEILAKHQVAVSHNPGSNLKLASGVARVPELLKAGVTVSLGTDGPASNNNLDMFEEMRLAALIHKGVSGDPTAVPAAEALRMGTEYGAKSAFLDNVGRLAVGMKADMIALNTDQAHFLPRTDYISHSIYSASAKDVEHVWVDGKQVVKHGSCLTLDEERIRREAQRSFERLSTL</sequence>
<keyword evidence="2 4" id="KW-0378">Hydrolase</keyword>
<evidence type="ECO:0000256" key="4">
    <source>
        <dbReference type="HAMAP-Rule" id="MF_01281"/>
    </source>
</evidence>
<keyword evidence="1 4" id="KW-0479">Metal-binding</keyword>
<dbReference type="InterPro" id="IPR050287">
    <property type="entry name" value="MTA/SAH_deaminase"/>
</dbReference>
<feature type="binding site" evidence="4">
    <location>
        <position position="213"/>
    </location>
    <ligand>
        <name>Zn(2+)</name>
        <dbReference type="ChEBI" id="CHEBI:29105"/>
    </ligand>
</feature>
<evidence type="ECO:0000256" key="3">
    <source>
        <dbReference type="ARBA" id="ARBA00022833"/>
    </source>
</evidence>
<gene>
    <name evidence="4" type="primary">mtaD</name>
    <name evidence="7" type="ORF">BBD40_02785</name>
    <name evidence="6" type="ORF">BBD41_03880</name>
</gene>
<dbReference type="KEGG" id="pib:BBD41_03880"/>
<dbReference type="EMBL" id="MRVI01000001">
    <property type="protein sequence ID" value="OOC60905.1"/>
    <property type="molecule type" value="Genomic_DNA"/>
</dbReference>
<dbReference type="HAMAP" id="MF_01281">
    <property type="entry name" value="MTA_SAH_deamin"/>
    <property type="match status" value="1"/>
</dbReference>
<dbReference type="Gene3D" id="3.20.20.140">
    <property type="entry name" value="Metal-dependent hydrolases"/>
    <property type="match status" value="1"/>
</dbReference>
<feature type="binding site" evidence="4">
    <location>
        <position position="301"/>
    </location>
    <ligand>
        <name>Zn(2+)</name>
        <dbReference type="ChEBI" id="CHEBI:29105"/>
    </ligand>
</feature>
<dbReference type="Pfam" id="PF01979">
    <property type="entry name" value="Amidohydro_1"/>
    <property type="match status" value="1"/>
</dbReference>
<feature type="domain" description="Amidohydrolase-related" evidence="5">
    <location>
        <begin position="58"/>
        <end position="404"/>
    </location>
</feature>
<reference evidence="6" key="1">
    <citation type="submission" date="2016-08" db="EMBL/GenBank/DDBJ databases">
        <title>Complete Genome Seqeunce of Paenibacillus sp. nov. IHBB 9852 from high altitute lake of Indian trans-Himalayas.</title>
        <authorList>
            <person name="Kiran S."/>
            <person name="Swarnkar M.K."/>
            <person name="Rana A."/>
            <person name="Tewari R."/>
            <person name="Gulati A."/>
        </authorList>
    </citation>
    <scope>NUCLEOTIDE SEQUENCE [LARGE SCALE GENOMIC DNA]</scope>
    <source>
        <strain evidence="6">IHBB 9852</strain>
    </source>
</reference>
<dbReference type="PANTHER" id="PTHR43794:SF11">
    <property type="entry name" value="AMIDOHYDROLASE-RELATED DOMAIN-CONTAINING PROTEIN"/>
    <property type="match status" value="1"/>
</dbReference>
<dbReference type="RefSeq" id="WP_077565462.1">
    <property type="nucleotide sequence ID" value="NZ_CP016809.1"/>
</dbReference>
<dbReference type="InterPro" id="IPR032466">
    <property type="entry name" value="Metal_Hydrolase"/>
</dbReference>
<keyword evidence="8" id="KW-1185">Reference proteome</keyword>
<dbReference type="InterPro" id="IPR006680">
    <property type="entry name" value="Amidohydro-rel"/>
</dbReference>
<dbReference type="FunFam" id="3.20.20.140:FF:000014">
    <property type="entry name" value="5-methylthioadenosine/S-adenosylhomocysteine deaminase"/>
    <property type="match status" value="1"/>
</dbReference>
<dbReference type="SUPFAM" id="SSF51338">
    <property type="entry name" value="Composite domain of metallo-dependent hydrolases"/>
    <property type="match status" value="2"/>
</dbReference>
<dbReference type="Proteomes" id="UP000189059">
    <property type="component" value="Unassembled WGS sequence"/>
</dbReference>
<comment type="cofactor">
    <cofactor evidence="4">
        <name>Zn(2+)</name>
        <dbReference type="ChEBI" id="CHEBI:29105"/>
    </cofactor>
    <text evidence="4">Binds 1 zinc ion per subunit.</text>
</comment>
<dbReference type="PANTHER" id="PTHR43794">
    <property type="entry name" value="AMINOHYDROLASE SSNA-RELATED"/>
    <property type="match status" value="1"/>
</dbReference>
<feature type="binding site" evidence="4">
    <location>
        <position position="186"/>
    </location>
    <ligand>
        <name>substrate</name>
    </ligand>
</feature>
<dbReference type="CDD" id="cd01298">
    <property type="entry name" value="ATZ_TRZ_like"/>
    <property type="match status" value="1"/>
</dbReference>
<dbReference type="InterPro" id="IPR023512">
    <property type="entry name" value="Deaminase_MtaD/DadD"/>
</dbReference>
<dbReference type="InterPro" id="IPR011059">
    <property type="entry name" value="Metal-dep_hydrolase_composite"/>
</dbReference>
<comment type="similarity">
    <text evidence="4">Belongs to the metallo-dependent hydrolases superfamily. MTA/SAH deaminase family.</text>
</comment>